<dbReference type="AlphaFoldDB" id="W9V517"/>
<gene>
    <name evidence="1" type="ORF">D779_2540</name>
</gene>
<proteinExistence type="predicted"/>
<sequence length="42" mass="4719">MISLDHLLRVLNDLAPRFPAAPSCSAGRHPFVVPRLYRAGFR</sequence>
<name>W9V517_9GAMM</name>
<dbReference type="EMBL" id="AONC01000040">
    <property type="protein sequence ID" value="EXJ14399.1"/>
    <property type="molecule type" value="Genomic_DNA"/>
</dbReference>
<keyword evidence="2" id="KW-1185">Reference proteome</keyword>
<accession>W9V517</accession>
<evidence type="ECO:0000313" key="2">
    <source>
        <dbReference type="Proteomes" id="UP000019460"/>
    </source>
</evidence>
<organism evidence="1 2">
    <name type="scientific">Imhoffiella purpurea</name>
    <dbReference type="NCBI Taxonomy" id="1249627"/>
    <lineage>
        <taxon>Bacteria</taxon>
        <taxon>Pseudomonadati</taxon>
        <taxon>Pseudomonadota</taxon>
        <taxon>Gammaproteobacteria</taxon>
        <taxon>Chromatiales</taxon>
        <taxon>Chromatiaceae</taxon>
        <taxon>Imhoffiella</taxon>
    </lineage>
</organism>
<protein>
    <submittedName>
        <fullName evidence="1">Uncharacterized protein</fullName>
    </submittedName>
</protein>
<reference evidence="1 2" key="1">
    <citation type="submission" date="2012-11" db="EMBL/GenBank/DDBJ databases">
        <title>Genome assembly of Thiorhodococcus sp. AK35.</title>
        <authorList>
            <person name="Nupur N."/>
            <person name="Khatri I."/>
            <person name="Subramanian S."/>
            <person name="Pinnaka A."/>
        </authorList>
    </citation>
    <scope>NUCLEOTIDE SEQUENCE [LARGE SCALE GENOMIC DNA]</scope>
    <source>
        <strain evidence="1 2">AK35</strain>
    </source>
</reference>
<dbReference type="Proteomes" id="UP000019460">
    <property type="component" value="Unassembled WGS sequence"/>
</dbReference>
<evidence type="ECO:0000313" key="1">
    <source>
        <dbReference type="EMBL" id="EXJ14399.1"/>
    </source>
</evidence>
<comment type="caution">
    <text evidence="1">The sequence shown here is derived from an EMBL/GenBank/DDBJ whole genome shotgun (WGS) entry which is preliminary data.</text>
</comment>